<protein>
    <submittedName>
        <fullName evidence="2">Uncharacterized protein</fullName>
    </submittedName>
</protein>
<accession>A0A1A3N385</accession>
<gene>
    <name evidence="2" type="ORF">A5635_06890</name>
</gene>
<dbReference type="AlphaFoldDB" id="A0A1A3N385"/>
<dbReference type="Proteomes" id="UP000093819">
    <property type="component" value="Unassembled WGS sequence"/>
</dbReference>
<evidence type="ECO:0000313" key="3">
    <source>
        <dbReference type="Proteomes" id="UP000093819"/>
    </source>
</evidence>
<dbReference type="EMBL" id="LZLR01000204">
    <property type="protein sequence ID" value="OBK16261.1"/>
    <property type="molecule type" value="Genomic_DNA"/>
</dbReference>
<sequence>MIHGTGCCGWLRAAPPRAVRAASPIAGELLNPQVSGSISVNVSQTTDEAGRPAGPSRRLLRETPECAEERLDVGLTWTNDPDIGGSG</sequence>
<proteinExistence type="predicted"/>
<evidence type="ECO:0000313" key="2">
    <source>
        <dbReference type="EMBL" id="OBK16261.1"/>
    </source>
</evidence>
<reference evidence="2 3" key="1">
    <citation type="submission" date="2016-06" db="EMBL/GenBank/DDBJ databases">
        <authorList>
            <person name="Kjaerup R.B."/>
            <person name="Dalgaard T.S."/>
            <person name="Juul-Madsen H.R."/>
        </authorList>
    </citation>
    <scope>NUCLEOTIDE SEQUENCE [LARGE SCALE GENOMIC DNA]</scope>
    <source>
        <strain evidence="2 3">1245335.1</strain>
    </source>
</reference>
<feature type="region of interest" description="Disordered" evidence="1">
    <location>
        <begin position="42"/>
        <end position="65"/>
    </location>
</feature>
<organism evidence="2 3">
    <name type="scientific">Mycobacterium asiaticum</name>
    <dbReference type="NCBI Taxonomy" id="1790"/>
    <lineage>
        <taxon>Bacteria</taxon>
        <taxon>Bacillati</taxon>
        <taxon>Actinomycetota</taxon>
        <taxon>Actinomycetes</taxon>
        <taxon>Mycobacteriales</taxon>
        <taxon>Mycobacteriaceae</taxon>
        <taxon>Mycobacterium</taxon>
    </lineage>
</organism>
<comment type="caution">
    <text evidence="2">The sequence shown here is derived from an EMBL/GenBank/DDBJ whole genome shotgun (WGS) entry which is preliminary data.</text>
</comment>
<name>A0A1A3N385_MYCAS</name>
<dbReference type="RefSeq" id="WP_155770227.1">
    <property type="nucleotide sequence ID" value="NZ_LZLR01000204.1"/>
</dbReference>
<evidence type="ECO:0000256" key="1">
    <source>
        <dbReference type="SAM" id="MobiDB-lite"/>
    </source>
</evidence>